<evidence type="ECO:0000313" key="2">
    <source>
        <dbReference type="EMBL" id="KAF1390927.1"/>
    </source>
</evidence>
<accession>A0A6A5ENK0</accession>
<name>A0A6A5ENK0_PERFL</name>
<evidence type="ECO:0000313" key="3">
    <source>
        <dbReference type="Proteomes" id="UP000465112"/>
    </source>
</evidence>
<feature type="compositionally biased region" description="Polar residues" evidence="1">
    <location>
        <begin position="18"/>
        <end position="40"/>
    </location>
</feature>
<gene>
    <name evidence="2" type="ORF">PFLUV_G00063190</name>
</gene>
<dbReference type="AlphaFoldDB" id="A0A6A5ENK0"/>
<feature type="compositionally biased region" description="Basic and acidic residues" evidence="1">
    <location>
        <begin position="1"/>
        <end position="17"/>
    </location>
</feature>
<feature type="compositionally biased region" description="Basic and acidic residues" evidence="1">
    <location>
        <begin position="43"/>
        <end position="55"/>
    </location>
</feature>
<dbReference type="EMBL" id="VHII01000005">
    <property type="protein sequence ID" value="KAF1390927.1"/>
    <property type="molecule type" value="Genomic_DNA"/>
</dbReference>
<comment type="caution">
    <text evidence="2">The sequence shown here is derived from an EMBL/GenBank/DDBJ whole genome shotgun (WGS) entry which is preliminary data.</text>
</comment>
<dbReference type="Proteomes" id="UP000465112">
    <property type="component" value="Chromosome 5"/>
</dbReference>
<sequence length="78" mass="9071">MCVIVRENDESNKEEQCSRFSHWSETLRGQRSVACSQTGGQRKYRESPSPRKLRPDAASSFTREERARHNKSNDPTSW</sequence>
<keyword evidence="3" id="KW-1185">Reference proteome</keyword>
<reference evidence="2 3" key="1">
    <citation type="submission" date="2019-06" db="EMBL/GenBank/DDBJ databases">
        <title>A chromosome-scale genome assembly of the European perch, Perca fluviatilis.</title>
        <authorList>
            <person name="Roques C."/>
            <person name="Zahm M."/>
            <person name="Cabau C."/>
            <person name="Klopp C."/>
            <person name="Bouchez O."/>
            <person name="Donnadieu C."/>
            <person name="Kuhl H."/>
            <person name="Gislard M."/>
            <person name="Guendouz S."/>
            <person name="Journot L."/>
            <person name="Haffray P."/>
            <person name="Bestin A."/>
            <person name="Morvezen R."/>
            <person name="Feron R."/>
            <person name="Wen M."/>
            <person name="Jouanno E."/>
            <person name="Herpin A."/>
            <person name="Schartl M."/>
            <person name="Postlethwait J."/>
            <person name="Schaerlinger B."/>
            <person name="Chardard D."/>
            <person name="Lecocq T."/>
            <person name="Poncet C."/>
            <person name="Jaffrelo L."/>
            <person name="Lampietro C."/>
            <person name="Guiguen Y."/>
        </authorList>
    </citation>
    <scope>NUCLEOTIDE SEQUENCE [LARGE SCALE GENOMIC DNA]</scope>
    <source>
        <tissue evidence="2">Blood</tissue>
    </source>
</reference>
<evidence type="ECO:0000256" key="1">
    <source>
        <dbReference type="SAM" id="MobiDB-lite"/>
    </source>
</evidence>
<protein>
    <submittedName>
        <fullName evidence="2">Uncharacterized protein</fullName>
    </submittedName>
</protein>
<proteinExistence type="predicted"/>
<feature type="region of interest" description="Disordered" evidence="1">
    <location>
        <begin position="1"/>
        <end position="78"/>
    </location>
</feature>
<organism evidence="2 3">
    <name type="scientific">Perca fluviatilis</name>
    <name type="common">European perch</name>
    <dbReference type="NCBI Taxonomy" id="8168"/>
    <lineage>
        <taxon>Eukaryota</taxon>
        <taxon>Metazoa</taxon>
        <taxon>Chordata</taxon>
        <taxon>Craniata</taxon>
        <taxon>Vertebrata</taxon>
        <taxon>Euteleostomi</taxon>
        <taxon>Actinopterygii</taxon>
        <taxon>Neopterygii</taxon>
        <taxon>Teleostei</taxon>
        <taxon>Neoteleostei</taxon>
        <taxon>Acanthomorphata</taxon>
        <taxon>Eupercaria</taxon>
        <taxon>Perciformes</taxon>
        <taxon>Percoidei</taxon>
        <taxon>Percidae</taxon>
        <taxon>Percinae</taxon>
        <taxon>Perca</taxon>
    </lineage>
</organism>